<dbReference type="GO" id="GO:0050660">
    <property type="term" value="F:flavin adenine dinucleotide binding"/>
    <property type="evidence" value="ECO:0007669"/>
    <property type="project" value="InterPro"/>
</dbReference>
<dbReference type="PANTHER" id="PTHR10961">
    <property type="entry name" value="PEROXISOMAL SARCOSINE OXIDASE"/>
    <property type="match status" value="1"/>
</dbReference>
<dbReference type="NCBIfam" id="NF008425">
    <property type="entry name" value="PRK11259.1"/>
    <property type="match status" value="1"/>
</dbReference>
<evidence type="ECO:0000256" key="3">
    <source>
        <dbReference type="ARBA" id="ARBA00022827"/>
    </source>
</evidence>
<keyword evidence="4 6" id="KW-0560">Oxidoreductase</keyword>
<dbReference type="GO" id="GO:0008115">
    <property type="term" value="F:sarcosine oxidase activity"/>
    <property type="evidence" value="ECO:0007669"/>
    <property type="project" value="TreeGrafter"/>
</dbReference>
<keyword evidence="7" id="KW-1185">Reference proteome</keyword>
<evidence type="ECO:0000256" key="4">
    <source>
        <dbReference type="ARBA" id="ARBA00023002"/>
    </source>
</evidence>
<dbReference type="RefSeq" id="WP_165235858.1">
    <property type="nucleotide sequence ID" value="NZ_CP049257.1"/>
</dbReference>
<dbReference type="GO" id="GO:0050131">
    <property type="term" value="F:N-methyl-L-amino-acid oxidase activity"/>
    <property type="evidence" value="ECO:0007669"/>
    <property type="project" value="UniProtKB-EC"/>
</dbReference>
<dbReference type="KEGG" id="nano:G5V58_18115"/>
<dbReference type="PANTHER" id="PTHR10961:SF7">
    <property type="entry name" value="FAD DEPENDENT OXIDOREDUCTASE DOMAIN-CONTAINING PROTEIN"/>
    <property type="match status" value="1"/>
</dbReference>
<proteinExistence type="predicted"/>
<dbReference type="SUPFAM" id="SSF51905">
    <property type="entry name" value="FAD/NAD(P)-binding domain"/>
    <property type="match status" value="1"/>
</dbReference>
<evidence type="ECO:0000259" key="5">
    <source>
        <dbReference type="Pfam" id="PF01266"/>
    </source>
</evidence>
<dbReference type="EMBL" id="CP049257">
    <property type="protein sequence ID" value="QIG44439.1"/>
    <property type="molecule type" value="Genomic_DNA"/>
</dbReference>
<accession>A0A6G6WGV0</accession>
<reference evidence="6 7" key="1">
    <citation type="submission" date="2020-02" db="EMBL/GenBank/DDBJ databases">
        <title>Full genome sequence of Nocardioides sp. R-3366.</title>
        <authorList>
            <person name="Im W.-T."/>
        </authorList>
    </citation>
    <scope>NUCLEOTIDE SEQUENCE [LARGE SCALE GENOMIC DNA]</scope>
    <source>
        <strain evidence="6 7">R-3366</strain>
    </source>
</reference>
<organism evidence="6 7">
    <name type="scientific">Nocardioides anomalus</name>
    <dbReference type="NCBI Taxonomy" id="2712223"/>
    <lineage>
        <taxon>Bacteria</taxon>
        <taxon>Bacillati</taxon>
        <taxon>Actinomycetota</taxon>
        <taxon>Actinomycetes</taxon>
        <taxon>Propionibacteriales</taxon>
        <taxon>Nocardioidaceae</taxon>
        <taxon>Nocardioides</taxon>
    </lineage>
</organism>
<dbReference type="Proteomes" id="UP000502996">
    <property type="component" value="Chromosome"/>
</dbReference>
<dbReference type="AlphaFoldDB" id="A0A6G6WGV0"/>
<dbReference type="Gene3D" id="3.50.50.60">
    <property type="entry name" value="FAD/NAD(P)-binding domain"/>
    <property type="match status" value="1"/>
</dbReference>
<keyword evidence="2" id="KW-0285">Flavoprotein</keyword>
<dbReference type="Gene3D" id="3.30.9.10">
    <property type="entry name" value="D-Amino Acid Oxidase, subunit A, domain 2"/>
    <property type="match status" value="1"/>
</dbReference>
<sequence>MVERFDVAVVGLGGLGSAAAWELARRGHSVVGLERFGLGHSRGASHDTSRILRHSYHTPAYVRLTQEAYADWARLEAESGQALVTRTGGLDLFPADPAIPSIDYTAAMDEVGIGYDALDADQVTARWPALRVPPGTLGLHQEAGSIVPAGRTVGVLHDQARRLGADLRADSPVLGLEDLGDRIRLTTATGALEVSGVVVTADAWVNDVVGHLGLHVPVEVTLEQVTYYAVADPAALADLPLWIWMDDPSYYGFPPYDPFGGPAGTIKAAQDCGGPTVAPDDRTSEPDPAMEALLTDHLRRMLPAVGRPLSSVRCQYTLTPDRDFVLAPVPGHERVVVGLGAAHAFKFVPTFGRVLADLVTTGETTSDVSAFGLDRPALTQPDYAPHWLV</sequence>
<dbReference type="InterPro" id="IPR036188">
    <property type="entry name" value="FAD/NAD-bd_sf"/>
</dbReference>
<evidence type="ECO:0000313" key="7">
    <source>
        <dbReference type="Proteomes" id="UP000502996"/>
    </source>
</evidence>
<evidence type="ECO:0000256" key="1">
    <source>
        <dbReference type="ARBA" id="ARBA00001974"/>
    </source>
</evidence>
<dbReference type="InterPro" id="IPR006076">
    <property type="entry name" value="FAD-dep_OxRdtase"/>
</dbReference>
<evidence type="ECO:0000313" key="6">
    <source>
        <dbReference type="EMBL" id="QIG44439.1"/>
    </source>
</evidence>
<evidence type="ECO:0000256" key="2">
    <source>
        <dbReference type="ARBA" id="ARBA00022630"/>
    </source>
</evidence>
<dbReference type="Pfam" id="PF01266">
    <property type="entry name" value="DAO"/>
    <property type="match status" value="1"/>
</dbReference>
<dbReference type="EC" id="1.5.3.2" evidence="6"/>
<feature type="domain" description="FAD dependent oxidoreductase" evidence="5">
    <location>
        <begin position="6"/>
        <end position="358"/>
    </location>
</feature>
<name>A0A6G6WGV0_9ACTN</name>
<dbReference type="SUPFAM" id="SSF54373">
    <property type="entry name" value="FAD-linked reductases, C-terminal domain"/>
    <property type="match status" value="1"/>
</dbReference>
<dbReference type="InterPro" id="IPR045170">
    <property type="entry name" value="MTOX"/>
</dbReference>
<keyword evidence="3" id="KW-0274">FAD</keyword>
<protein>
    <submittedName>
        <fullName evidence="6">N-methyl-L-tryptophan oxidase</fullName>
        <ecNumber evidence="6">1.5.3.2</ecNumber>
    </submittedName>
</protein>
<comment type="cofactor">
    <cofactor evidence="1">
        <name>FAD</name>
        <dbReference type="ChEBI" id="CHEBI:57692"/>
    </cofactor>
</comment>
<gene>
    <name evidence="6" type="primary">solA</name>
    <name evidence="6" type="ORF">G5V58_18115</name>
</gene>